<dbReference type="Proteomes" id="UP001155500">
    <property type="component" value="Unassembled WGS sequence"/>
</dbReference>
<dbReference type="InterPro" id="IPR046778">
    <property type="entry name" value="UPF0758_N"/>
</dbReference>
<dbReference type="SUPFAM" id="SSF102712">
    <property type="entry name" value="JAB1/MPN domain"/>
    <property type="match status" value="1"/>
</dbReference>
<dbReference type="PANTHER" id="PTHR30471:SF3">
    <property type="entry name" value="UPF0758 PROTEIN YEES-RELATED"/>
    <property type="match status" value="1"/>
</dbReference>
<evidence type="ECO:0000256" key="4">
    <source>
        <dbReference type="ARBA" id="ARBA00022833"/>
    </source>
</evidence>
<keyword evidence="9" id="KW-1185">Reference proteome</keyword>
<dbReference type="Pfam" id="PF04002">
    <property type="entry name" value="RadC"/>
    <property type="match status" value="1"/>
</dbReference>
<protein>
    <recommendedName>
        <fullName evidence="7">MPN domain-containing protein</fullName>
    </recommendedName>
</protein>
<dbReference type="InterPro" id="IPR001405">
    <property type="entry name" value="UPF0758"/>
</dbReference>
<dbReference type="CDD" id="cd08071">
    <property type="entry name" value="MPN_DUF2466"/>
    <property type="match status" value="1"/>
</dbReference>
<keyword evidence="2" id="KW-0479">Metal-binding</keyword>
<evidence type="ECO:0000256" key="1">
    <source>
        <dbReference type="ARBA" id="ARBA00022670"/>
    </source>
</evidence>
<evidence type="ECO:0000313" key="8">
    <source>
        <dbReference type="EMBL" id="MDG6894897.1"/>
    </source>
</evidence>
<accession>A0A9X4SHR4</accession>
<dbReference type="InterPro" id="IPR037518">
    <property type="entry name" value="MPN"/>
</dbReference>
<keyword evidence="4" id="KW-0862">Zinc</keyword>
<dbReference type="GO" id="GO:0006508">
    <property type="term" value="P:proteolysis"/>
    <property type="evidence" value="ECO:0007669"/>
    <property type="project" value="UniProtKB-KW"/>
</dbReference>
<dbReference type="PROSITE" id="PS50249">
    <property type="entry name" value="MPN"/>
    <property type="match status" value="1"/>
</dbReference>
<gene>
    <name evidence="8" type="ORF">A6A20_04475</name>
</gene>
<feature type="domain" description="MPN" evidence="7">
    <location>
        <begin position="100"/>
        <end position="222"/>
    </location>
</feature>
<dbReference type="PROSITE" id="PS01302">
    <property type="entry name" value="UPF0758"/>
    <property type="match status" value="1"/>
</dbReference>
<dbReference type="EMBL" id="LWID01000001">
    <property type="protein sequence ID" value="MDG6894897.1"/>
    <property type="molecule type" value="Genomic_DNA"/>
</dbReference>
<evidence type="ECO:0000256" key="6">
    <source>
        <dbReference type="RuleBase" id="RU003797"/>
    </source>
</evidence>
<dbReference type="NCBIfam" id="NF000642">
    <property type="entry name" value="PRK00024.1"/>
    <property type="match status" value="1"/>
</dbReference>
<name>A0A9X4SHR4_9PAST</name>
<evidence type="ECO:0000256" key="3">
    <source>
        <dbReference type="ARBA" id="ARBA00022801"/>
    </source>
</evidence>
<evidence type="ECO:0000256" key="2">
    <source>
        <dbReference type="ARBA" id="ARBA00022723"/>
    </source>
</evidence>
<evidence type="ECO:0000256" key="5">
    <source>
        <dbReference type="ARBA" id="ARBA00023049"/>
    </source>
</evidence>
<evidence type="ECO:0000313" key="9">
    <source>
        <dbReference type="Proteomes" id="UP001155500"/>
    </source>
</evidence>
<comment type="caution">
    <text evidence="8">The sequence shown here is derived from an EMBL/GenBank/DDBJ whole genome shotgun (WGS) entry which is preliminary data.</text>
</comment>
<dbReference type="GO" id="GO:0008237">
    <property type="term" value="F:metallopeptidase activity"/>
    <property type="evidence" value="ECO:0007669"/>
    <property type="project" value="UniProtKB-KW"/>
</dbReference>
<dbReference type="AlphaFoldDB" id="A0A9X4SHR4"/>
<dbReference type="InterPro" id="IPR020891">
    <property type="entry name" value="UPF0758_CS"/>
</dbReference>
<sequence>MSMTESSLMPREKLLKLGASALQDYELLAIFLRTGIKNCPVIDLSQQVLQHFGSLRALMNANAEDFCAVKGIGITQFIQLKACTEMTKRYLSQQLFMAHQFHNIEATKLYLQTELEPQEREIFLVLLLDNQHRLIKQETLFLGTINQANVYPREIIKTALAYNAAAIILAHNHPSGVATPSPQDKQMTEQIKQACELMEIRVLDHFIIGKGTYFSFAEQNWL</sequence>
<dbReference type="GO" id="GO:0046872">
    <property type="term" value="F:metal ion binding"/>
    <property type="evidence" value="ECO:0007669"/>
    <property type="project" value="UniProtKB-KW"/>
</dbReference>
<reference evidence="8" key="1">
    <citation type="submission" date="2016-03" db="EMBL/GenBank/DDBJ databases">
        <title>Co-evolution between Pasteurellaceae and their hosts.</title>
        <authorList>
            <person name="Hansen M.J."/>
            <person name="Bojesen A.M."/>
            <person name="Planet P."/>
        </authorList>
    </citation>
    <scope>NUCLEOTIDE SEQUENCE</scope>
    <source>
        <strain evidence="8">146/S8/89</strain>
    </source>
</reference>
<organism evidence="8 9">
    <name type="scientific">Volucribacter amazonae</name>
    <dbReference type="NCBI Taxonomy" id="256731"/>
    <lineage>
        <taxon>Bacteria</taxon>
        <taxon>Pseudomonadati</taxon>
        <taxon>Pseudomonadota</taxon>
        <taxon>Gammaproteobacteria</taxon>
        <taxon>Pasteurellales</taxon>
        <taxon>Pasteurellaceae</taxon>
        <taxon>Volucribacter</taxon>
    </lineage>
</organism>
<dbReference type="NCBIfam" id="TIGR00608">
    <property type="entry name" value="radc"/>
    <property type="match status" value="1"/>
</dbReference>
<dbReference type="SUPFAM" id="SSF47781">
    <property type="entry name" value="RuvA domain 2-like"/>
    <property type="match status" value="1"/>
</dbReference>
<dbReference type="InterPro" id="IPR010994">
    <property type="entry name" value="RuvA_2-like"/>
</dbReference>
<dbReference type="Pfam" id="PF20582">
    <property type="entry name" value="UPF0758_N"/>
    <property type="match status" value="1"/>
</dbReference>
<dbReference type="Gene3D" id="1.10.150.20">
    <property type="entry name" value="5' to 3' exonuclease, C-terminal subdomain"/>
    <property type="match status" value="1"/>
</dbReference>
<dbReference type="PANTHER" id="PTHR30471">
    <property type="entry name" value="DNA REPAIR PROTEIN RADC"/>
    <property type="match status" value="1"/>
</dbReference>
<proteinExistence type="inferred from homology"/>
<evidence type="ECO:0000259" key="7">
    <source>
        <dbReference type="PROSITE" id="PS50249"/>
    </source>
</evidence>
<dbReference type="InterPro" id="IPR025657">
    <property type="entry name" value="RadC_JAB"/>
</dbReference>
<keyword evidence="1" id="KW-0645">Protease</keyword>
<comment type="similarity">
    <text evidence="6">Belongs to the UPF0758 family.</text>
</comment>
<keyword evidence="3" id="KW-0378">Hydrolase</keyword>
<dbReference type="Gene3D" id="3.40.140.10">
    <property type="entry name" value="Cytidine Deaminase, domain 2"/>
    <property type="match status" value="1"/>
</dbReference>
<keyword evidence="5" id="KW-0482">Metalloprotease</keyword>